<keyword evidence="7" id="KW-0283">Flagellar rotation</keyword>
<dbReference type="InterPro" id="IPR028976">
    <property type="entry name" value="CheC-like_sf"/>
</dbReference>
<dbReference type="GO" id="GO:0050918">
    <property type="term" value="P:positive chemotaxis"/>
    <property type="evidence" value="ECO:0007669"/>
    <property type="project" value="TreeGrafter"/>
</dbReference>
<feature type="compositionally biased region" description="Basic and acidic residues" evidence="11">
    <location>
        <begin position="10"/>
        <end position="21"/>
    </location>
</feature>
<evidence type="ECO:0000313" key="14">
    <source>
        <dbReference type="Proteomes" id="UP000554342"/>
    </source>
</evidence>
<feature type="region of interest" description="Disordered" evidence="11">
    <location>
        <begin position="1"/>
        <end position="37"/>
    </location>
</feature>
<protein>
    <recommendedName>
        <fullName evidence="4">Flagellar motor switch protein FliM</fullName>
    </recommendedName>
</protein>
<keyword evidence="13" id="KW-0969">Cilium</keyword>
<evidence type="ECO:0000256" key="2">
    <source>
        <dbReference type="ARBA" id="ARBA00004202"/>
    </source>
</evidence>
<dbReference type="InterPro" id="IPR036429">
    <property type="entry name" value="SpoA-like_sf"/>
</dbReference>
<reference evidence="13 14" key="1">
    <citation type="submission" date="2020-08" db="EMBL/GenBank/DDBJ databases">
        <title>Genomic Encyclopedia of Type Strains, Phase IV (KMG-IV): sequencing the most valuable type-strain genomes for metagenomic binning, comparative biology and taxonomic classification.</title>
        <authorList>
            <person name="Goeker M."/>
        </authorList>
    </citation>
    <scope>NUCLEOTIDE SEQUENCE [LARGE SCALE GENOMIC DNA]</scope>
    <source>
        <strain evidence="13 14">DSM 27203</strain>
    </source>
</reference>
<dbReference type="CDD" id="cd17908">
    <property type="entry name" value="FliM"/>
    <property type="match status" value="1"/>
</dbReference>
<sequence>MVNADSPEAPQERQDRRERTRGTVGVGHAPLFGDPNRNPFGDLHTLQHLSARLARSLRGVFEPLQHKALRSWAEPVSVQRFADYRVERGDGLTAWLPMEIQPTGGHALLVMDGRFVLELLDLFFGGNGEAPHNLPGEFSPSAEAMVQRLATMMLDSLHNAWEPIARLTFDPRHVEINPAMFSSLDGDDPMVVTRFGLAGDKEDPVFIDIIYPVADLKPHAPSLTAKVHGRTAEADPKWQHNLTRSTMSVKFPVRSVLAEPVVSLGKLMELKEGDVLPISFGTYVPVMVGRNRLGTGTVGTANGRAAIRLHSLERIEEEDFQ</sequence>
<comment type="subcellular location">
    <subcellularLocation>
        <location evidence="1">Bacterial flagellum basal body</location>
    </subcellularLocation>
    <subcellularLocation>
        <location evidence="2">Cell membrane</location>
        <topology evidence="2">Peripheral membrane protein</topology>
    </subcellularLocation>
</comment>
<evidence type="ECO:0000256" key="9">
    <source>
        <dbReference type="ARBA" id="ARBA00023143"/>
    </source>
</evidence>
<dbReference type="PANTHER" id="PTHR30034:SF6">
    <property type="entry name" value="YOP PROTEINS TRANSLOCATION PROTEIN Q"/>
    <property type="match status" value="1"/>
</dbReference>
<evidence type="ECO:0000256" key="5">
    <source>
        <dbReference type="ARBA" id="ARBA00022475"/>
    </source>
</evidence>
<gene>
    <name evidence="13" type="ORF">FHR23_000943</name>
</gene>
<dbReference type="Proteomes" id="UP000554342">
    <property type="component" value="Unassembled WGS sequence"/>
</dbReference>
<evidence type="ECO:0000256" key="7">
    <source>
        <dbReference type="ARBA" id="ARBA00022779"/>
    </source>
</evidence>
<keyword evidence="8" id="KW-0472">Membrane</keyword>
<evidence type="ECO:0000256" key="10">
    <source>
        <dbReference type="ARBA" id="ARBA00025044"/>
    </source>
</evidence>
<dbReference type="InterPro" id="IPR001543">
    <property type="entry name" value="FliN-like_C"/>
</dbReference>
<dbReference type="InterPro" id="IPR001689">
    <property type="entry name" value="Flag_FliM"/>
</dbReference>
<dbReference type="GO" id="GO:0005886">
    <property type="term" value="C:plasma membrane"/>
    <property type="evidence" value="ECO:0007669"/>
    <property type="project" value="UniProtKB-SubCell"/>
</dbReference>
<evidence type="ECO:0000256" key="11">
    <source>
        <dbReference type="SAM" id="MobiDB-lite"/>
    </source>
</evidence>
<keyword evidence="5" id="KW-1003">Cell membrane</keyword>
<dbReference type="SUPFAM" id="SSF101801">
    <property type="entry name" value="Surface presentation of antigens (SPOA)"/>
    <property type="match status" value="1"/>
</dbReference>
<evidence type="ECO:0000313" key="13">
    <source>
        <dbReference type="EMBL" id="MBB5718036.1"/>
    </source>
</evidence>
<keyword evidence="13" id="KW-0966">Cell projection</keyword>
<evidence type="ECO:0000256" key="4">
    <source>
        <dbReference type="ARBA" id="ARBA00021898"/>
    </source>
</evidence>
<dbReference type="Pfam" id="PF02154">
    <property type="entry name" value="FliM"/>
    <property type="match status" value="1"/>
</dbReference>
<keyword evidence="9" id="KW-0975">Bacterial flagellum</keyword>
<dbReference type="GO" id="GO:0003774">
    <property type="term" value="F:cytoskeletal motor activity"/>
    <property type="evidence" value="ECO:0007669"/>
    <property type="project" value="InterPro"/>
</dbReference>
<dbReference type="SUPFAM" id="SSF103039">
    <property type="entry name" value="CheC-like"/>
    <property type="match status" value="1"/>
</dbReference>
<name>A0A840YWX2_9SPHN</name>
<dbReference type="GO" id="GO:0071978">
    <property type="term" value="P:bacterial-type flagellum-dependent swarming motility"/>
    <property type="evidence" value="ECO:0007669"/>
    <property type="project" value="TreeGrafter"/>
</dbReference>
<comment type="function">
    <text evidence="10">FliM is one of three proteins (FliG, FliN, FliM) that forms the rotor-mounted switch complex (C ring), located at the base of the basal body. This complex interacts with the CheY and CheZ chemotaxis proteins, in addition to contacting components of the motor that determine the direction of flagellar rotation.</text>
</comment>
<dbReference type="EMBL" id="JACIJI010000001">
    <property type="protein sequence ID" value="MBB5718036.1"/>
    <property type="molecule type" value="Genomic_DNA"/>
</dbReference>
<comment type="similarity">
    <text evidence="3">Belongs to the FliM family.</text>
</comment>
<evidence type="ECO:0000256" key="6">
    <source>
        <dbReference type="ARBA" id="ARBA00022500"/>
    </source>
</evidence>
<dbReference type="PANTHER" id="PTHR30034">
    <property type="entry name" value="FLAGELLAR MOTOR SWITCH PROTEIN FLIM"/>
    <property type="match status" value="1"/>
</dbReference>
<keyword evidence="6" id="KW-0145">Chemotaxis</keyword>
<evidence type="ECO:0000259" key="12">
    <source>
        <dbReference type="Pfam" id="PF01052"/>
    </source>
</evidence>
<keyword evidence="14" id="KW-1185">Reference proteome</keyword>
<accession>A0A840YWX2</accession>
<dbReference type="GO" id="GO:0009425">
    <property type="term" value="C:bacterial-type flagellum basal body"/>
    <property type="evidence" value="ECO:0007669"/>
    <property type="project" value="UniProtKB-SubCell"/>
</dbReference>
<evidence type="ECO:0000256" key="8">
    <source>
        <dbReference type="ARBA" id="ARBA00023136"/>
    </source>
</evidence>
<keyword evidence="13" id="KW-0282">Flagellum</keyword>
<dbReference type="Pfam" id="PF01052">
    <property type="entry name" value="FliMN_C"/>
    <property type="match status" value="1"/>
</dbReference>
<dbReference type="Gene3D" id="3.40.1550.10">
    <property type="entry name" value="CheC-like"/>
    <property type="match status" value="1"/>
</dbReference>
<organism evidence="13 14">
    <name type="scientific">Stakelama sediminis</name>
    <dbReference type="NCBI Taxonomy" id="463200"/>
    <lineage>
        <taxon>Bacteria</taxon>
        <taxon>Pseudomonadati</taxon>
        <taxon>Pseudomonadota</taxon>
        <taxon>Alphaproteobacteria</taxon>
        <taxon>Sphingomonadales</taxon>
        <taxon>Sphingomonadaceae</taxon>
        <taxon>Stakelama</taxon>
    </lineage>
</organism>
<comment type="caution">
    <text evidence="13">The sequence shown here is derived from an EMBL/GenBank/DDBJ whole genome shotgun (WGS) entry which is preliminary data.</text>
</comment>
<feature type="domain" description="Flagellar motor switch protein FliN-like C-terminal" evidence="12">
    <location>
        <begin position="247"/>
        <end position="311"/>
    </location>
</feature>
<evidence type="ECO:0000256" key="1">
    <source>
        <dbReference type="ARBA" id="ARBA00004117"/>
    </source>
</evidence>
<dbReference type="Gene3D" id="2.30.330.10">
    <property type="entry name" value="SpoA-like"/>
    <property type="match status" value="1"/>
</dbReference>
<evidence type="ECO:0000256" key="3">
    <source>
        <dbReference type="ARBA" id="ARBA00011049"/>
    </source>
</evidence>
<dbReference type="AlphaFoldDB" id="A0A840YWX2"/>
<dbReference type="RefSeq" id="WP_184001726.1">
    <property type="nucleotide sequence ID" value="NZ_BAABIF010000004.1"/>
</dbReference>
<proteinExistence type="inferred from homology"/>